<evidence type="ECO:0000313" key="9">
    <source>
        <dbReference type="EMBL" id="PEJ27691.1"/>
    </source>
</evidence>
<feature type="transmembrane region" description="Helical" evidence="8">
    <location>
        <begin position="337"/>
        <end position="357"/>
    </location>
</feature>
<organism evidence="9 10">
    <name type="scientific">Peribacillus butanolivorans</name>
    <dbReference type="NCBI Taxonomy" id="421767"/>
    <lineage>
        <taxon>Bacteria</taxon>
        <taxon>Bacillati</taxon>
        <taxon>Bacillota</taxon>
        <taxon>Bacilli</taxon>
        <taxon>Bacillales</taxon>
        <taxon>Bacillaceae</taxon>
        <taxon>Peribacillus</taxon>
    </lineage>
</organism>
<dbReference type="GO" id="GO:0009847">
    <property type="term" value="P:spore germination"/>
    <property type="evidence" value="ECO:0007669"/>
    <property type="project" value="InterPro"/>
</dbReference>
<dbReference type="NCBIfam" id="TIGR00912">
    <property type="entry name" value="2A0309"/>
    <property type="match status" value="1"/>
</dbReference>
<dbReference type="PANTHER" id="PTHR34975">
    <property type="entry name" value="SPORE GERMINATION PROTEIN A2"/>
    <property type="match status" value="1"/>
</dbReference>
<evidence type="ECO:0000256" key="1">
    <source>
        <dbReference type="ARBA" id="ARBA00004141"/>
    </source>
</evidence>
<dbReference type="Gene3D" id="1.20.1740.10">
    <property type="entry name" value="Amino acid/polyamine transporter I"/>
    <property type="match status" value="1"/>
</dbReference>
<comment type="similarity">
    <text evidence="2">Belongs to the amino acid-polyamine-organocation (APC) superfamily. Spore germination protein (SGP) (TC 2.A.3.9) family.</text>
</comment>
<keyword evidence="5 8" id="KW-0812">Transmembrane</keyword>
<feature type="transmembrane region" description="Helical" evidence="8">
    <location>
        <begin position="271"/>
        <end position="296"/>
    </location>
</feature>
<feature type="transmembrane region" description="Helical" evidence="8">
    <location>
        <begin position="120"/>
        <end position="139"/>
    </location>
</feature>
<feature type="transmembrane region" description="Helical" evidence="8">
    <location>
        <begin position="308"/>
        <end position="331"/>
    </location>
</feature>
<feature type="transmembrane region" description="Helical" evidence="8">
    <location>
        <begin position="188"/>
        <end position="208"/>
    </location>
</feature>
<comment type="subcellular location">
    <subcellularLocation>
        <location evidence="1">Membrane</location>
        <topology evidence="1">Multi-pass membrane protein</topology>
    </subcellularLocation>
</comment>
<name>A0AAX0RYH6_9BACI</name>
<evidence type="ECO:0000256" key="6">
    <source>
        <dbReference type="ARBA" id="ARBA00022989"/>
    </source>
</evidence>
<proteinExistence type="inferred from homology"/>
<evidence type="ECO:0000256" key="5">
    <source>
        <dbReference type="ARBA" id="ARBA00022692"/>
    </source>
</evidence>
<dbReference type="InterPro" id="IPR004761">
    <property type="entry name" value="Spore_GerAB"/>
</dbReference>
<evidence type="ECO:0000256" key="8">
    <source>
        <dbReference type="SAM" id="Phobius"/>
    </source>
</evidence>
<feature type="transmembrane region" description="Helical" evidence="8">
    <location>
        <begin position="148"/>
        <end position="168"/>
    </location>
</feature>
<evidence type="ECO:0000256" key="4">
    <source>
        <dbReference type="ARBA" id="ARBA00022544"/>
    </source>
</evidence>
<feature type="transmembrane region" description="Helical" evidence="8">
    <location>
        <begin position="12"/>
        <end position="34"/>
    </location>
</feature>
<gene>
    <name evidence="9" type="ORF">CN689_23160</name>
</gene>
<evidence type="ECO:0000256" key="7">
    <source>
        <dbReference type="ARBA" id="ARBA00023136"/>
    </source>
</evidence>
<dbReference type="PANTHER" id="PTHR34975:SF2">
    <property type="entry name" value="SPORE GERMINATION PROTEIN A2"/>
    <property type="match status" value="1"/>
</dbReference>
<dbReference type="Proteomes" id="UP000220106">
    <property type="component" value="Unassembled WGS sequence"/>
</dbReference>
<evidence type="ECO:0000256" key="2">
    <source>
        <dbReference type="ARBA" id="ARBA00007998"/>
    </source>
</evidence>
<keyword evidence="6 8" id="KW-1133">Transmembrane helix</keyword>
<protein>
    <submittedName>
        <fullName evidence="9">Spore gernimation protein</fullName>
    </submittedName>
</protein>
<keyword evidence="3" id="KW-0813">Transport</keyword>
<keyword evidence="7 8" id="KW-0472">Membrane</keyword>
<dbReference type="Pfam" id="PF03845">
    <property type="entry name" value="Spore_permease"/>
    <property type="match status" value="1"/>
</dbReference>
<sequence length="362" mass="40830">MLEKGKIGSRQLTILVILYTVGDSILVIPSIVASEAKQNGWVSGILSVAIAPLLVVFLYDALRKCYPDLTLVEYSQKILGKWLGIAISLLFISYFFISTATYLREIGDFMTSQIMPDTPIQVIMFLFMSIVLMSARLGLEPLARSAEILFPFVVILLSSLIILLLPEIKFQNLQPVWEGGLKPVIRGSIPFIVFPFIESVAVLMILPFMSQKDRIRKSLFVGQLLAGSVLIIITMLAILVLGVDLTAKEIYPSYKLAQKINIANFLTRLEAILAIIWFITIFFRFSLFFYVTVLGLAQTLKLQDYRPLVFPFGMILLVFTLIMAPNTVYYSSFILDIWPFYAMTFGFLLPLLLLTIAKVHKK</sequence>
<dbReference type="AlphaFoldDB" id="A0AAX0RYH6"/>
<keyword evidence="4" id="KW-0309">Germination</keyword>
<feature type="transmembrane region" description="Helical" evidence="8">
    <location>
        <begin position="220"/>
        <end position="243"/>
    </location>
</feature>
<reference evidence="9 10" key="1">
    <citation type="submission" date="2017-09" db="EMBL/GenBank/DDBJ databases">
        <title>Large-scale bioinformatics analysis of Bacillus genomes uncovers conserved roles of natural products in bacterial physiology.</title>
        <authorList>
            <consortium name="Agbiome Team Llc"/>
            <person name="Bleich R.M."/>
            <person name="Kirk G.J."/>
            <person name="Santa Maria K.C."/>
            <person name="Allen S.E."/>
            <person name="Farag S."/>
            <person name="Shank E.A."/>
            <person name="Bowers A."/>
        </authorList>
    </citation>
    <scope>NUCLEOTIDE SEQUENCE [LARGE SCALE GENOMIC DNA]</scope>
    <source>
        <strain evidence="9 10">AFS003229</strain>
    </source>
</reference>
<comment type="caution">
    <text evidence="9">The sequence shown here is derived from an EMBL/GenBank/DDBJ whole genome shotgun (WGS) entry which is preliminary data.</text>
</comment>
<feature type="transmembrane region" description="Helical" evidence="8">
    <location>
        <begin position="40"/>
        <end position="62"/>
    </location>
</feature>
<accession>A0AAX0RYH6</accession>
<feature type="transmembrane region" description="Helical" evidence="8">
    <location>
        <begin position="82"/>
        <end position="100"/>
    </location>
</feature>
<evidence type="ECO:0000313" key="10">
    <source>
        <dbReference type="Proteomes" id="UP000220106"/>
    </source>
</evidence>
<dbReference type="RefSeq" id="WP_098177538.1">
    <property type="nucleotide sequence ID" value="NZ_NUEQ01000096.1"/>
</dbReference>
<dbReference type="EMBL" id="NUEQ01000096">
    <property type="protein sequence ID" value="PEJ27691.1"/>
    <property type="molecule type" value="Genomic_DNA"/>
</dbReference>
<evidence type="ECO:0000256" key="3">
    <source>
        <dbReference type="ARBA" id="ARBA00022448"/>
    </source>
</evidence>
<dbReference type="GO" id="GO:0016020">
    <property type="term" value="C:membrane"/>
    <property type="evidence" value="ECO:0007669"/>
    <property type="project" value="UniProtKB-SubCell"/>
</dbReference>